<name>A0A1Z4JDA4_LEPBY</name>
<dbReference type="InterPro" id="IPR021489">
    <property type="entry name" value="DUF3143"/>
</dbReference>
<dbReference type="EMBL" id="AP018203">
    <property type="protein sequence ID" value="BAY54427.1"/>
    <property type="molecule type" value="Genomic_DNA"/>
</dbReference>
<accession>A0A1Z4JDA4</accession>
<dbReference type="Pfam" id="PF11341">
    <property type="entry name" value="DUF3143"/>
    <property type="match status" value="1"/>
</dbReference>
<dbReference type="PANTHER" id="PTHR35765:SF2">
    <property type="entry name" value="OS05G0569200 PROTEIN"/>
    <property type="match status" value="1"/>
</dbReference>
<evidence type="ECO:0008006" key="3">
    <source>
        <dbReference type="Google" id="ProtNLM"/>
    </source>
</evidence>
<sequence>MALPSADTPLYNHPLPAIEEWLSDMGCEQDSQELHCWTIERPKWQAELMLDVDQLSVRYLNIEGRDIQRSFKYSLSRQDVEDAVFGGP</sequence>
<organism evidence="1 2">
    <name type="scientific">Leptolyngbya boryana NIES-2135</name>
    <dbReference type="NCBI Taxonomy" id="1973484"/>
    <lineage>
        <taxon>Bacteria</taxon>
        <taxon>Bacillati</taxon>
        <taxon>Cyanobacteriota</taxon>
        <taxon>Cyanophyceae</taxon>
        <taxon>Leptolyngbyales</taxon>
        <taxon>Leptolyngbyaceae</taxon>
        <taxon>Leptolyngbya group</taxon>
        <taxon>Leptolyngbya</taxon>
    </lineage>
</organism>
<dbReference type="AlphaFoldDB" id="A0A1Z4JDA4"/>
<evidence type="ECO:0000313" key="2">
    <source>
        <dbReference type="Proteomes" id="UP000217895"/>
    </source>
</evidence>
<protein>
    <recommendedName>
        <fullName evidence="3">DUF3143 domain-containing protein</fullName>
    </recommendedName>
</protein>
<gene>
    <name evidence="1" type="ORF">NIES2135_12440</name>
</gene>
<dbReference type="Proteomes" id="UP000217895">
    <property type="component" value="Chromosome"/>
</dbReference>
<dbReference type="PANTHER" id="PTHR35765">
    <property type="entry name" value="OS05G0569200 PROTEIN"/>
    <property type="match status" value="1"/>
</dbReference>
<evidence type="ECO:0000313" key="1">
    <source>
        <dbReference type="EMBL" id="BAY54427.1"/>
    </source>
</evidence>
<reference evidence="1 2" key="1">
    <citation type="submission" date="2017-06" db="EMBL/GenBank/DDBJ databases">
        <title>Genome sequencing of cyanobaciteial culture collection at National Institute for Environmental Studies (NIES).</title>
        <authorList>
            <person name="Hirose Y."/>
            <person name="Shimura Y."/>
            <person name="Fujisawa T."/>
            <person name="Nakamura Y."/>
            <person name="Kawachi M."/>
        </authorList>
    </citation>
    <scope>NUCLEOTIDE SEQUENCE [LARGE SCALE GENOMIC DNA]</scope>
    <source>
        <strain evidence="1 2">NIES-2135</strain>
    </source>
</reference>
<keyword evidence="2" id="KW-1185">Reference proteome</keyword>
<proteinExistence type="predicted"/>